<dbReference type="AlphaFoldDB" id="A0AAE8SML7"/>
<proteinExistence type="predicted"/>
<sequence length="50" mass="5355">MATPRAIANKGVHHSIQSTEWLGGGELTWSTILSSGVDQLSVKLSWMDTG</sequence>
<gene>
    <name evidence="1" type="ORF">FTOL_10539</name>
</gene>
<organism evidence="1 2">
    <name type="scientific">Fusarium torulosum</name>
    <dbReference type="NCBI Taxonomy" id="33205"/>
    <lineage>
        <taxon>Eukaryota</taxon>
        <taxon>Fungi</taxon>
        <taxon>Dikarya</taxon>
        <taxon>Ascomycota</taxon>
        <taxon>Pezizomycotina</taxon>
        <taxon>Sordariomycetes</taxon>
        <taxon>Hypocreomycetidae</taxon>
        <taxon>Hypocreales</taxon>
        <taxon>Nectriaceae</taxon>
        <taxon>Fusarium</taxon>
    </lineage>
</organism>
<accession>A0AAE8SML7</accession>
<protein>
    <submittedName>
        <fullName evidence="1">Uncharacterized protein</fullName>
    </submittedName>
</protein>
<evidence type="ECO:0000313" key="1">
    <source>
        <dbReference type="EMBL" id="SPJ84023.1"/>
    </source>
</evidence>
<comment type="caution">
    <text evidence="1">The sequence shown here is derived from an EMBL/GenBank/DDBJ whole genome shotgun (WGS) entry which is preliminary data.</text>
</comment>
<dbReference type="EMBL" id="ONZP01000413">
    <property type="protein sequence ID" value="SPJ84023.1"/>
    <property type="molecule type" value="Genomic_DNA"/>
</dbReference>
<dbReference type="Proteomes" id="UP001187734">
    <property type="component" value="Unassembled WGS sequence"/>
</dbReference>
<reference evidence="1" key="1">
    <citation type="submission" date="2018-03" db="EMBL/GenBank/DDBJ databases">
        <authorList>
            <person name="Guldener U."/>
        </authorList>
    </citation>
    <scope>NUCLEOTIDE SEQUENCE</scope>
</reference>
<name>A0AAE8SML7_9HYPO</name>
<evidence type="ECO:0000313" key="2">
    <source>
        <dbReference type="Proteomes" id="UP001187734"/>
    </source>
</evidence>
<keyword evidence="2" id="KW-1185">Reference proteome</keyword>